<dbReference type="SMART" id="SM00966">
    <property type="entry name" value="SpoVT_AbrB"/>
    <property type="match status" value="1"/>
</dbReference>
<evidence type="ECO:0000259" key="2">
    <source>
        <dbReference type="PROSITE" id="PS51740"/>
    </source>
</evidence>
<organism evidence="3 4">
    <name type="scientific">Candidatus Roizmanbacteria bacterium GW2011_GWA2_37_7</name>
    <dbReference type="NCBI Taxonomy" id="1618481"/>
    <lineage>
        <taxon>Bacteria</taxon>
        <taxon>Candidatus Roizmaniibacteriota</taxon>
    </lineage>
</organism>
<dbReference type="Gene3D" id="2.10.260.10">
    <property type="match status" value="1"/>
</dbReference>
<dbReference type="PROSITE" id="PS51740">
    <property type="entry name" value="SPOVT_ABRB"/>
    <property type="match status" value="1"/>
</dbReference>
<evidence type="ECO:0000313" key="3">
    <source>
        <dbReference type="EMBL" id="KKQ36742.1"/>
    </source>
</evidence>
<feature type="domain" description="SpoVT-AbrB" evidence="2">
    <location>
        <begin position="35"/>
        <end position="80"/>
    </location>
</feature>
<dbReference type="Proteomes" id="UP000034471">
    <property type="component" value="Unassembled WGS sequence"/>
</dbReference>
<comment type="caution">
    <text evidence="3">The sequence shown here is derived from an EMBL/GenBank/DDBJ whole genome shotgun (WGS) entry which is preliminary data.</text>
</comment>
<dbReference type="STRING" id="1618481.US54_C0056G0005"/>
<keyword evidence="1" id="KW-0238">DNA-binding</keyword>
<evidence type="ECO:0000313" key="4">
    <source>
        <dbReference type="Proteomes" id="UP000034471"/>
    </source>
</evidence>
<dbReference type="InterPro" id="IPR037914">
    <property type="entry name" value="SpoVT-AbrB_sf"/>
</dbReference>
<proteinExistence type="predicted"/>
<name>A0A0G0H3L0_9BACT</name>
<dbReference type="AlphaFoldDB" id="A0A0G0H3L0"/>
<gene>
    <name evidence="3" type="ORF">US54_C0056G0005</name>
</gene>
<dbReference type="NCBIfam" id="TIGR01439">
    <property type="entry name" value="lp_hng_hel_AbrB"/>
    <property type="match status" value="1"/>
</dbReference>
<accession>A0A0G0H3L0</accession>
<sequence>MRYKIAVDKAQIISLKYRKLEIQTFMNQLLSSPQEDWLKILGKGMVTIPKSWRTEMGISPGDVVKAQKKGNTVIIQAQEDRAPYRVYSDQEIDTFIKEDKITKSLAQKTQNILLGNKK</sequence>
<dbReference type="InterPro" id="IPR007159">
    <property type="entry name" value="SpoVT-AbrB_dom"/>
</dbReference>
<dbReference type="GO" id="GO:0003677">
    <property type="term" value="F:DNA binding"/>
    <property type="evidence" value="ECO:0007669"/>
    <property type="project" value="UniProtKB-UniRule"/>
</dbReference>
<evidence type="ECO:0000256" key="1">
    <source>
        <dbReference type="PROSITE-ProRule" id="PRU01076"/>
    </source>
</evidence>
<reference evidence="3 4" key="1">
    <citation type="journal article" date="2015" name="Nature">
        <title>rRNA introns, odd ribosomes, and small enigmatic genomes across a large radiation of phyla.</title>
        <authorList>
            <person name="Brown C.T."/>
            <person name="Hug L.A."/>
            <person name="Thomas B.C."/>
            <person name="Sharon I."/>
            <person name="Castelle C.J."/>
            <person name="Singh A."/>
            <person name="Wilkins M.J."/>
            <person name="Williams K.H."/>
            <person name="Banfield J.F."/>
        </authorList>
    </citation>
    <scope>NUCLEOTIDE SEQUENCE [LARGE SCALE GENOMIC DNA]</scope>
</reference>
<dbReference type="EMBL" id="LBTJ01000056">
    <property type="protein sequence ID" value="KKQ36742.1"/>
    <property type="molecule type" value="Genomic_DNA"/>
</dbReference>
<dbReference type="SUPFAM" id="SSF89447">
    <property type="entry name" value="AbrB/MazE/MraZ-like"/>
    <property type="match status" value="1"/>
</dbReference>
<protein>
    <recommendedName>
        <fullName evidence="2">SpoVT-AbrB domain-containing protein</fullName>
    </recommendedName>
</protein>
<dbReference type="Pfam" id="PF04014">
    <property type="entry name" value="MazE_antitoxin"/>
    <property type="match status" value="1"/>
</dbReference>